<dbReference type="Proteomes" id="UP000031327">
    <property type="component" value="Unassembled WGS sequence"/>
</dbReference>
<dbReference type="EMBL" id="KF724688">
    <property type="protein sequence ID" value="AHX39954.1"/>
    <property type="molecule type" value="Genomic_DNA"/>
</dbReference>
<gene>
    <name evidence="2" type="ORF">JF50_17115</name>
</gene>
<dbReference type="EMBL" id="JWIC01000007">
    <property type="protein sequence ID" value="KID56031.1"/>
    <property type="molecule type" value="Genomic_DNA"/>
</dbReference>
<evidence type="ECO:0000313" key="3">
    <source>
        <dbReference type="Proteomes" id="UP000031327"/>
    </source>
</evidence>
<sequence>MKKVFVTGMAMATLSGCASIDMQSYVDPQFRSTQYSSLMVEVAVTDLKAKTLIEERVCKQINLKLSSVQCIKAIDTFAPTREYDQQTWQQTFAKTGAQARLQIELLSQQRNISHHTTTHTEPSYLSNQSSYSTPTTSYTSRTTTVHLVDTFKITLFDKGDQSKVMVATGAINAQQGMLNHNKTMASLISKRITKELLNKGLVKQVSSNPK</sequence>
<dbReference type="AlphaFoldDB" id="A0A023PZC1"/>
<dbReference type="RefSeq" id="WP_039610603.1">
    <property type="nucleotide sequence ID" value="NZ_JWIC01000007.1"/>
</dbReference>
<dbReference type="PROSITE" id="PS51257">
    <property type="entry name" value="PROKAR_LIPOPROTEIN"/>
    <property type="match status" value="1"/>
</dbReference>
<evidence type="ECO:0000313" key="2">
    <source>
        <dbReference type="EMBL" id="KID56031.1"/>
    </source>
</evidence>
<dbReference type="OrthoDB" id="6315716at2"/>
<reference evidence="2 3" key="2">
    <citation type="submission" date="2014-12" db="EMBL/GenBank/DDBJ databases">
        <title>Draft Genome Sequence of Pseudoalteromonas luteoviolacea HI1.</title>
        <authorList>
            <person name="Asahina A.Y."/>
            <person name="Hadfield M.G."/>
        </authorList>
    </citation>
    <scope>NUCLEOTIDE SEQUENCE [LARGE SCALE GENOMIC DNA]</scope>
    <source>
        <strain evidence="2 3">HI1</strain>
    </source>
</reference>
<accession>A0A023PZC1</accession>
<name>A0A023PZC1_9GAMM</name>
<organism evidence="1">
    <name type="scientific">Pseudoalteromonas luteoviolacea</name>
    <dbReference type="NCBI Taxonomy" id="43657"/>
    <lineage>
        <taxon>Bacteria</taxon>
        <taxon>Pseudomonadati</taxon>
        <taxon>Pseudomonadota</taxon>
        <taxon>Gammaproteobacteria</taxon>
        <taxon>Alteromonadales</taxon>
        <taxon>Pseudoalteromonadaceae</taxon>
        <taxon>Pseudoalteromonas</taxon>
    </lineage>
</organism>
<protein>
    <submittedName>
        <fullName evidence="1">Uncharacterized protein</fullName>
    </submittedName>
</protein>
<proteinExistence type="predicted"/>
<reference evidence="1" key="1">
    <citation type="journal article" date="2014" name="Science">
        <title>Marine tubeworm metamorphosis induced by arrays of bacterial phage tail-like structures.</title>
        <authorList>
            <person name="Shikuma N.J."/>
            <person name="Pilhofer M."/>
            <person name="Weiss G.L."/>
            <person name="Hadfield M.G."/>
            <person name="Jensen G.J."/>
            <person name="Newman D.K."/>
        </authorList>
    </citation>
    <scope>NUCLEOTIDE SEQUENCE</scope>
    <source>
        <strain evidence="1">HI1</strain>
    </source>
</reference>
<evidence type="ECO:0000313" key="1">
    <source>
        <dbReference type="EMBL" id="AHX39954.1"/>
    </source>
</evidence>